<dbReference type="EMBL" id="UINC01114980">
    <property type="protein sequence ID" value="SVC85665.1"/>
    <property type="molecule type" value="Genomic_DNA"/>
</dbReference>
<sequence>VSELAYAELPIERSLLHLQLVLSINCFSSGK</sequence>
<gene>
    <name evidence="1" type="ORF">METZ01_LOCUS338519</name>
</gene>
<protein>
    <submittedName>
        <fullName evidence="1">Uncharacterized protein</fullName>
    </submittedName>
</protein>
<feature type="non-terminal residue" evidence="1">
    <location>
        <position position="31"/>
    </location>
</feature>
<organism evidence="1">
    <name type="scientific">marine metagenome</name>
    <dbReference type="NCBI Taxonomy" id="408172"/>
    <lineage>
        <taxon>unclassified sequences</taxon>
        <taxon>metagenomes</taxon>
        <taxon>ecological metagenomes</taxon>
    </lineage>
</organism>
<name>A0A382QL70_9ZZZZ</name>
<feature type="non-terminal residue" evidence="1">
    <location>
        <position position="1"/>
    </location>
</feature>
<proteinExistence type="predicted"/>
<accession>A0A382QL70</accession>
<dbReference type="AlphaFoldDB" id="A0A382QL70"/>
<reference evidence="1" key="1">
    <citation type="submission" date="2018-05" db="EMBL/GenBank/DDBJ databases">
        <authorList>
            <person name="Lanie J.A."/>
            <person name="Ng W.-L."/>
            <person name="Kazmierczak K.M."/>
            <person name="Andrzejewski T.M."/>
            <person name="Davidsen T.M."/>
            <person name="Wayne K.J."/>
            <person name="Tettelin H."/>
            <person name="Glass J.I."/>
            <person name="Rusch D."/>
            <person name="Podicherti R."/>
            <person name="Tsui H.-C.T."/>
            <person name="Winkler M.E."/>
        </authorList>
    </citation>
    <scope>NUCLEOTIDE SEQUENCE</scope>
</reference>
<evidence type="ECO:0000313" key="1">
    <source>
        <dbReference type="EMBL" id="SVC85665.1"/>
    </source>
</evidence>